<dbReference type="AlphaFoldDB" id="Q7NYS2"/>
<evidence type="ECO:0000313" key="2">
    <source>
        <dbReference type="Proteomes" id="UP000001424"/>
    </source>
</evidence>
<dbReference type="Proteomes" id="UP000001424">
    <property type="component" value="Chromosome"/>
</dbReference>
<protein>
    <submittedName>
        <fullName evidence="1">Uncharacterized protein</fullName>
    </submittedName>
</protein>
<dbReference type="STRING" id="243365.CV_1200"/>
<gene>
    <name evidence="1" type="ordered locus">CV_1200</name>
</gene>
<reference evidence="1 2" key="1">
    <citation type="journal article" date="2003" name="Proc. Natl. Acad. Sci. U.S.A.">
        <title>The complete genome sequence of Chromobacterium violaceum reveals remarkable and exploitable bacterial adaptability.</title>
        <authorList>
            <person name="Vasconcelos A.T.R."/>
            <person name="de Almeida D.F."/>
            <person name="Almeida F.C."/>
            <person name="de Almeida L.G.P."/>
            <person name="de Almeida R."/>
            <person name="Goncalves J.A.A."/>
            <person name="Andrade E.M."/>
            <person name="Antonio R.V."/>
            <person name="Araripe J."/>
            <person name="de Araujo M.F.F."/>
            <person name="Filho S.A."/>
            <person name="Azevedo V."/>
            <person name="Batista A.J."/>
            <person name="Bataus L.A.M."/>
            <person name="Batista J.S."/>
            <person name="Belo A."/>
            <person name="vander Berg C."/>
            <person name="Blamey J."/>
            <person name="Bogo M."/>
            <person name="Bonato S."/>
            <person name="Bordignon J."/>
            <person name="Brito C.A."/>
            <person name="Brocchi M."/>
            <person name="Burity H.A."/>
            <person name="Camargo A.A."/>
            <person name="Cardoso D.D.P."/>
            <person name="Carneiro N.P."/>
            <person name="Carraro D.M."/>
            <person name="Carvalho C.M.B."/>
            <person name="Cascardo J.C.M."/>
            <person name="Cavada B.S."/>
            <person name="Chueire L.M.O."/>
            <person name="Pasa T.B.C."/>
            <person name="Duran N."/>
            <person name="Fagundes N."/>
            <person name="Falcao C.L."/>
            <person name="Fantinatti F."/>
            <person name="Farias I.P."/>
            <person name="Felipe M.S.S."/>
            <person name="Ferrari L.P."/>
            <person name="Ferro J.A."/>
            <person name="Ferro M.I.T."/>
            <person name="Franco G.R."/>
            <person name="Freitas N.S.A."/>
            <person name="Furlan L.R."/>
            <person name="Gazzinelli R.T."/>
            <person name="Gomes E.A."/>
            <person name="Goncalves P.R."/>
            <person name="Grangeiro T.B."/>
            <person name="Grattapaglia D."/>
            <person name="Grisard E.C."/>
            <person name="Guimaraes C.T."/>
            <person name="Hanna E.S."/>
            <person name="Hungria M."/>
            <person name="Jardim S.N."/>
            <person name="Laurino J."/>
            <person name="Leoi L.C.T."/>
            <person name="Fassarella L."/>
            <person name="Lima A."/>
            <person name="Loureiro M.F."/>
            <person name="Lyra M.C.P."/>
            <person name="Macedo M."/>
            <person name="Madeira H.M.F."/>
            <person name="Manfio G.P."/>
            <person name="Maranhao A.Q."/>
            <person name="Martins W.S."/>
            <person name="di Mauro S.M.Z."/>
            <person name="de Medeiros S.R.B."/>
            <person name="Meissner R.D.V."/>
            <person name="Menck C.F.M."/>
            <person name="Moreira M.A.M."/>
            <person name="Nascimento F.F."/>
            <person name="Nicolas M.F."/>
            <person name="Oliveira J.G."/>
            <person name="Oliveira S.C."/>
            <person name="Paixao R.F.C."/>
            <person name="Parente J.A."/>
            <person name="Pedrosa F.O."/>
            <person name="Pena S.J.D."/>
            <person name="Perreira J.O."/>
            <person name="Perreira M."/>
            <person name="Pinto L.S.R.C."/>
            <person name="Pinto L.S."/>
            <person name="Porto J.I.R."/>
            <person name="Potrich D.P."/>
            <person name="Neto C.E.R."/>
            <person name="Reis A.M.M."/>
            <person name="Rigo L.U."/>
            <person name="Rondinelli E."/>
            <person name="dos Santos E.B.P."/>
            <person name="Santos F.R."/>
            <person name="Schneider M.P.C."/>
            <person name="Seuanez H.N."/>
            <person name="Silva A.M.R."/>
            <person name="da Silva A.L.C."/>
            <person name="Silva D.W."/>
            <person name="Silva R."/>
            <person name="Simoes I.C."/>
            <person name="Simon D."/>
            <person name="Soares C.M.A."/>
            <person name="Soares R.B.A."/>
            <person name="Souza E.M."/>
            <person name="Souza K.R.L."/>
            <person name="Souza R.C."/>
            <person name="Steffens M.B.R."/>
            <person name="Steindel M."/>
            <person name="Teixeira S.R."/>
            <person name="Urmenyi T."/>
            <person name="Vettore A."/>
            <person name="Wassem R."/>
            <person name="Zaha A."/>
            <person name="Simpson A.J.G."/>
        </authorList>
    </citation>
    <scope>NUCLEOTIDE SEQUENCE [LARGE SCALE GENOMIC DNA]</scope>
    <source>
        <strain evidence="2">ATCC 12472 / DSM 30191 / JCM 1249 / NBRC 12614 / NCIMB 9131 / NCTC 9757</strain>
    </source>
</reference>
<keyword evidence="2" id="KW-1185">Reference proteome</keyword>
<dbReference type="KEGG" id="cvi:CV_1200"/>
<dbReference type="HOGENOM" id="CLU_3023738_0_0_4"/>
<evidence type="ECO:0000313" key="1">
    <source>
        <dbReference type="EMBL" id="AAQ58875.1"/>
    </source>
</evidence>
<proteinExistence type="predicted"/>
<sequence>MSPRYTRGMSAAGFFMPAASSAHHEMLKSLTSLQNIRIRTAIVEIPSRQPRTNTL</sequence>
<dbReference type="EMBL" id="AE016825">
    <property type="protein sequence ID" value="AAQ58875.1"/>
    <property type="molecule type" value="Genomic_DNA"/>
</dbReference>
<accession>Q7NYS2</accession>
<organism evidence="1 2">
    <name type="scientific">Chromobacterium violaceum (strain ATCC 12472 / DSM 30191 / JCM 1249 / CCUG 213 / NBRC 12614 / NCIMB 9131 / NCTC 9757 / MK)</name>
    <dbReference type="NCBI Taxonomy" id="243365"/>
    <lineage>
        <taxon>Bacteria</taxon>
        <taxon>Pseudomonadati</taxon>
        <taxon>Pseudomonadota</taxon>
        <taxon>Betaproteobacteria</taxon>
        <taxon>Neisseriales</taxon>
        <taxon>Chromobacteriaceae</taxon>
        <taxon>Chromobacterium</taxon>
    </lineage>
</organism>
<name>Q7NYS2_CHRVO</name>